<protein>
    <submittedName>
        <fullName evidence="1">Uncharacterized protein</fullName>
    </submittedName>
</protein>
<gene>
    <name evidence="1" type="ORF">K504DRAFT_160210</name>
</gene>
<organism evidence="1 2">
    <name type="scientific">Pleomassaria siparia CBS 279.74</name>
    <dbReference type="NCBI Taxonomy" id="1314801"/>
    <lineage>
        <taxon>Eukaryota</taxon>
        <taxon>Fungi</taxon>
        <taxon>Dikarya</taxon>
        <taxon>Ascomycota</taxon>
        <taxon>Pezizomycotina</taxon>
        <taxon>Dothideomycetes</taxon>
        <taxon>Pleosporomycetidae</taxon>
        <taxon>Pleosporales</taxon>
        <taxon>Pleomassariaceae</taxon>
        <taxon>Pleomassaria</taxon>
    </lineage>
</organism>
<dbReference type="Proteomes" id="UP000799428">
    <property type="component" value="Unassembled WGS sequence"/>
</dbReference>
<proteinExistence type="predicted"/>
<accession>A0A6G1JUI9</accession>
<dbReference type="EMBL" id="MU005783">
    <property type="protein sequence ID" value="KAF2704208.1"/>
    <property type="molecule type" value="Genomic_DNA"/>
</dbReference>
<evidence type="ECO:0000313" key="2">
    <source>
        <dbReference type="Proteomes" id="UP000799428"/>
    </source>
</evidence>
<reference evidence="1" key="1">
    <citation type="journal article" date="2020" name="Stud. Mycol.">
        <title>101 Dothideomycetes genomes: a test case for predicting lifestyles and emergence of pathogens.</title>
        <authorList>
            <person name="Haridas S."/>
            <person name="Albert R."/>
            <person name="Binder M."/>
            <person name="Bloem J."/>
            <person name="Labutti K."/>
            <person name="Salamov A."/>
            <person name="Andreopoulos B."/>
            <person name="Baker S."/>
            <person name="Barry K."/>
            <person name="Bills G."/>
            <person name="Bluhm B."/>
            <person name="Cannon C."/>
            <person name="Castanera R."/>
            <person name="Culley D."/>
            <person name="Daum C."/>
            <person name="Ezra D."/>
            <person name="Gonzalez J."/>
            <person name="Henrissat B."/>
            <person name="Kuo A."/>
            <person name="Liang C."/>
            <person name="Lipzen A."/>
            <person name="Lutzoni F."/>
            <person name="Magnuson J."/>
            <person name="Mondo S."/>
            <person name="Nolan M."/>
            <person name="Ohm R."/>
            <person name="Pangilinan J."/>
            <person name="Park H.-J."/>
            <person name="Ramirez L."/>
            <person name="Alfaro M."/>
            <person name="Sun H."/>
            <person name="Tritt A."/>
            <person name="Yoshinaga Y."/>
            <person name="Zwiers L.-H."/>
            <person name="Turgeon B."/>
            <person name="Goodwin S."/>
            <person name="Spatafora J."/>
            <person name="Crous P."/>
            <person name="Grigoriev I."/>
        </authorList>
    </citation>
    <scope>NUCLEOTIDE SEQUENCE</scope>
    <source>
        <strain evidence="1">CBS 279.74</strain>
    </source>
</reference>
<dbReference type="AlphaFoldDB" id="A0A6G1JUI9"/>
<evidence type="ECO:0000313" key="1">
    <source>
        <dbReference type="EMBL" id="KAF2704208.1"/>
    </source>
</evidence>
<name>A0A6G1JUI9_9PLEO</name>
<keyword evidence="2" id="KW-1185">Reference proteome</keyword>
<sequence length="178" mass="19956">MHCCRPPKRERKFMHGFLVDAEVSILRLANPYTENSPCVSWICFTAMLPCCCRKGCLCLLLPCEGRETWDPTLALGMKTGPAQDQRATRLVYTALTSMANNLQIVTSLYPLFLQCTPFQTMYFPRQESTPQSSPPACVCGTYHNRVQSTQPRCVLPSPTSGAWRNISQFCGAARSHRS</sequence>